<reference evidence="1" key="1">
    <citation type="submission" date="2014-09" db="EMBL/GenBank/DDBJ databases">
        <authorList>
            <person name="Magalhaes I.L.F."/>
            <person name="Oliveira U."/>
            <person name="Santos F.R."/>
            <person name="Vidigal T.H.D.A."/>
            <person name="Brescovit A.D."/>
            <person name="Santos A.J."/>
        </authorList>
    </citation>
    <scope>NUCLEOTIDE SEQUENCE</scope>
    <source>
        <tissue evidence="1">Shoot tissue taken approximately 20 cm above the soil surface</tissue>
    </source>
</reference>
<dbReference type="AlphaFoldDB" id="A0A0A9BVB6"/>
<evidence type="ECO:0000313" key="1">
    <source>
        <dbReference type="EMBL" id="JAD67266.1"/>
    </source>
</evidence>
<proteinExistence type="predicted"/>
<sequence length="21" mass="2311">MDRCSDRAGREVGGWIAAGFR</sequence>
<accession>A0A0A9BVB6</accession>
<name>A0A0A9BVB6_ARUDO</name>
<organism evidence="1">
    <name type="scientific">Arundo donax</name>
    <name type="common">Giant reed</name>
    <name type="synonym">Donax arundinaceus</name>
    <dbReference type="NCBI Taxonomy" id="35708"/>
    <lineage>
        <taxon>Eukaryota</taxon>
        <taxon>Viridiplantae</taxon>
        <taxon>Streptophyta</taxon>
        <taxon>Embryophyta</taxon>
        <taxon>Tracheophyta</taxon>
        <taxon>Spermatophyta</taxon>
        <taxon>Magnoliopsida</taxon>
        <taxon>Liliopsida</taxon>
        <taxon>Poales</taxon>
        <taxon>Poaceae</taxon>
        <taxon>PACMAD clade</taxon>
        <taxon>Arundinoideae</taxon>
        <taxon>Arundineae</taxon>
        <taxon>Arundo</taxon>
    </lineage>
</organism>
<dbReference type="EMBL" id="GBRH01230629">
    <property type="protein sequence ID" value="JAD67266.1"/>
    <property type="molecule type" value="Transcribed_RNA"/>
</dbReference>
<reference evidence="1" key="2">
    <citation type="journal article" date="2015" name="Data Brief">
        <title>Shoot transcriptome of the giant reed, Arundo donax.</title>
        <authorList>
            <person name="Barrero R.A."/>
            <person name="Guerrero F.D."/>
            <person name="Moolhuijzen P."/>
            <person name="Goolsby J.A."/>
            <person name="Tidwell J."/>
            <person name="Bellgard S.E."/>
            <person name="Bellgard M.I."/>
        </authorList>
    </citation>
    <scope>NUCLEOTIDE SEQUENCE</scope>
    <source>
        <tissue evidence="1">Shoot tissue taken approximately 20 cm above the soil surface</tissue>
    </source>
</reference>
<protein>
    <submittedName>
        <fullName evidence="1">Uncharacterized protein</fullName>
    </submittedName>
</protein>